<accession>A0A5B7FUE7</accession>
<sequence length="134" mass="14193">MMTRMNIKVLTMATEGVGDSEAGVEGFEVEEDQDTLQIQGVGLMEVIVEDLEETSEEHREGIPTDNPEVASEAVVLVVHVVAMGVVAMETAVATEEASVEPPEDAVAAAMVDMMVASRRGEIPAYGQAAFVQNG</sequence>
<protein>
    <submittedName>
        <fullName evidence="1">Uncharacterized protein</fullName>
    </submittedName>
</protein>
<gene>
    <name evidence="1" type="ORF">E2C01_042815</name>
</gene>
<evidence type="ECO:0000313" key="2">
    <source>
        <dbReference type="Proteomes" id="UP000324222"/>
    </source>
</evidence>
<dbReference type="AlphaFoldDB" id="A0A5B7FUE7"/>
<evidence type="ECO:0000313" key="1">
    <source>
        <dbReference type="EMBL" id="MPC49027.1"/>
    </source>
</evidence>
<proteinExistence type="predicted"/>
<keyword evidence="2" id="KW-1185">Reference proteome</keyword>
<organism evidence="1 2">
    <name type="scientific">Portunus trituberculatus</name>
    <name type="common">Swimming crab</name>
    <name type="synonym">Neptunus trituberculatus</name>
    <dbReference type="NCBI Taxonomy" id="210409"/>
    <lineage>
        <taxon>Eukaryota</taxon>
        <taxon>Metazoa</taxon>
        <taxon>Ecdysozoa</taxon>
        <taxon>Arthropoda</taxon>
        <taxon>Crustacea</taxon>
        <taxon>Multicrustacea</taxon>
        <taxon>Malacostraca</taxon>
        <taxon>Eumalacostraca</taxon>
        <taxon>Eucarida</taxon>
        <taxon>Decapoda</taxon>
        <taxon>Pleocyemata</taxon>
        <taxon>Brachyura</taxon>
        <taxon>Eubrachyura</taxon>
        <taxon>Portunoidea</taxon>
        <taxon>Portunidae</taxon>
        <taxon>Portuninae</taxon>
        <taxon>Portunus</taxon>
    </lineage>
</organism>
<reference evidence="1 2" key="1">
    <citation type="submission" date="2019-05" db="EMBL/GenBank/DDBJ databases">
        <title>Another draft genome of Portunus trituberculatus and its Hox gene families provides insights of decapod evolution.</title>
        <authorList>
            <person name="Jeong J.-H."/>
            <person name="Song I."/>
            <person name="Kim S."/>
            <person name="Choi T."/>
            <person name="Kim D."/>
            <person name="Ryu S."/>
            <person name="Kim W."/>
        </authorList>
    </citation>
    <scope>NUCLEOTIDE SEQUENCE [LARGE SCALE GENOMIC DNA]</scope>
    <source>
        <tissue evidence="1">Muscle</tissue>
    </source>
</reference>
<dbReference type="EMBL" id="VSRR010008620">
    <property type="protein sequence ID" value="MPC49027.1"/>
    <property type="molecule type" value="Genomic_DNA"/>
</dbReference>
<comment type="caution">
    <text evidence="1">The sequence shown here is derived from an EMBL/GenBank/DDBJ whole genome shotgun (WGS) entry which is preliminary data.</text>
</comment>
<name>A0A5B7FUE7_PORTR</name>
<dbReference type="Proteomes" id="UP000324222">
    <property type="component" value="Unassembled WGS sequence"/>
</dbReference>